<evidence type="ECO:0000256" key="1">
    <source>
        <dbReference type="SAM" id="MobiDB-lite"/>
    </source>
</evidence>
<accession>A0AAD2G0P2</accession>
<dbReference type="Gene3D" id="3.40.50.150">
    <property type="entry name" value="Vaccinia Virus protein VP39"/>
    <property type="match status" value="1"/>
</dbReference>
<dbReference type="InterPro" id="IPR019410">
    <property type="entry name" value="Methyltransf_16"/>
</dbReference>
<reference evidence="2" key="1">
    <citation type="submission" date="2023-08" db="EMBL/GenBank/DDBJ databases">
        <authorList>
            <person name="Audoor S."/>
            <person name="Bilcke G."/>
        </authorList>
    </citation>
    <scope>NUCLEOTIDE SEQUENCE</scope>
</reference>
<organism evidence="2 3">
    <name type="scientific">Cylindrotheca closterium</name>
    <dbReference type="NCBI Taxonomy" id="2856"/>
    <lineage>
        <taxon>Eukaryota</taxon>
        <taxon>Sar</taxon>
        <taxon>Stramenopiles</taxon>
        <taxon>Ochrophyta</taxon>
        <taxon>Bacillariophyta</taxon>
        <taxon>Bacillariophyceae</taxon>
        <taxon>Bacillariophycidae</taxon>
        <taxon>Bacillariales</taxon>
        <taxon>Bacillariaceae</taxon>
        <taxon>Cylindrotheca</taxon>
    </lineage>
</organism>
<comment type="caution">
    <text evidence="2">The sequence shown here is derived from an EMBL/GenBank/DDBJ whole genome shotgun (WGS) entry which is preliminary data.</text>
</comment>
<feature type="region of interest" description="Disordered" evidence="1">
    <location>
        <begin position="185"/>
        <end position="214"/>
    </location>
</feature>
<dbReference type="PANTHER" id="PTHR14614">
    <property type="entry name" value="HEPATOCELLULAR CARCINOMA-ASSOCIATED ANTIGEN"/>
    <property type="match status" value="1"/>
</dbReference>
<dbReference type="SUPFAM" id="SSF53335">
    <property type="entry name" value="S-adenosyl-L-methionine-dependent methyltransferases"/>
    <property type="match status" value="1"/>
</dbReference>
<name>A0AAD2G0P2_9STRA</name>
<protein>
    <submittedName>
        <fullName evidence="2">Uncharacterized protein</fullName>
    </submittedName>
</protein>
<dbReference type="InterPro" id="IPR029063">
    <property type="entry name" value="SAM-dependent_MTases_sf"/>
</dbReference>
<proteinExistence type="predicted"/>
<evidence type="ECO:0000313" key="2">
    <source>
        <dbReference type="EMBL" id="CAJ1959097.1"/>
    </source>
</evidence>
<dbReference type="PANTHER" id="PTHR14614:SF163">
    <property type="entry name" value="METHYLTRANSFERASE SMALL DOMAIN-CONTAINING PROTEIN"/>
    <property type="match status" value="1"/>
</dbReference>
<keyword evidence="3" id="KW-1185">Reference proteome</keyword>
<dbReference type="Proteomes" id="UP001295423">
    <property type="component" value="Unassembled WGS sequence"/>
</dbReference>
<feature type="compositionally biased region" description="Basic residues" evidence="1">
    <location>
        <begin position="189"/>
        <end position="204"/>
    </location>
</feature>
<dbReference type="AlphaFoldDB" id="A0AAD2G0P2"/>
<evidence type="ECO:0000313" key="3">
    <source>
        <dbReference type="Proteomes" id="UP001295423"/>
    </source>
</evidence>
<sequence length="312" mass="34290">MTSTNRPRNHLVTDATQPFDFTYQQYGKPVKIVVNQTPEEDTWPGGALWDIGVLLSHVMVGIASGTVLPSQKTVNLPNRIFEAIEATNSSNKADWTVLELGCGVGLTGLVAAAALGTQLTILTDLEVVVDQVTQPNLEINSSLSSEGKKKPYRLLNTGKRGRAMALPLCWGIEEDEANVGSMFLEHTKSSQKSRNTKKTKKKKGPAGSNIAENDTEDLSKPSLIIIGDVAYQHKPGAPSHFDALMSTLLKFLGPKTLVIFGTRMRMPASADLLEMFNTHMEECCEPTHADEIDASFGKFKHQITIHMFRQRR</sequence>
<dbReference type="Pfam" id="PF10294">
    <property type="entry name" value="Methyltransf_16"/>
    <property type="match status" value="1"/>
</dbReference>
<gene>
    <name evidence="2" type="ORF">CYCCA115_LOCUS17521</name>
</gene>
<dbReference type="EMBL" id="CAKOGP040001980">
    <property type="protein sequence ID" value="CAJ1959097.1"/>
    <property type="molecule type" value="Genomic_DNA"/>
</dbReference>